<dbReference type="Gene3D" id="3.30.160.60">
    <property type="entry name" value="Classic Zinc Finger"/>
    <property type="match status" value="4"/>
</dbReference>
<dbReference type="InterPro" id="IPR036236">
    <property type="entry name" value="Znf_C2H2_sf"/>
</dbReference>
<feature type="domain" description="C2H2-type" evidence="13">
    <location>
        <begin position="682"/>
        <end position="709"/>
    </location>
</feature>
<sequence>MNPAGDAKTNAQRHSRSFGSLFSRKTGAVAHFADIISETPDGNENDWPKASNQGQSPGSATNSDEAPSNPDQEIDVNTLPMATDPQPIHRNGTEVSVKPDNISRNAVKSEIDVIEIDDDDEQTEVKQECEQSNNESSADNENLRKKVQQLEENLAEFRRQFENNQLCHNAKSRSAVKSEIDVIEIDDDNEQTLVKQECGQRNNDPLAENENMQKKIQELERNLAESQKQLKQLQVQNDLLRIKAISRNIVKSEIDVIEIGDDDEQTEVKQECAQASQNITLESARPKLEQNHNPTNFASTSHQTSLEAMLDPTDHPVLTDCQPAPSPVINQQSEISEESIEEHEVAPNNDLNHLTSINPYPGAISSATLDDGCDINTTDHVHGASEEVQDSNVTRTTMTTDQATDNGNTRLSQQNEVQTAEESNASNHMTATATSVTIPTETLLLKCAKGPNKQIGSRASKPPIGTQEPLLDDEMPLRLRLRDRKQINYCDGDFETGHDLPVERKRSRLSYSEQNPPHIQEDNSLATSNLDRQNQQQNGFGESTDESEFGDEVCEYGRESESNDDTLTSKSRARDSKNDNHCESIESKVQGNSRPKVRSQFKKKHQISHLRANVSSKRAVDGETHHKCKHCHYATNHTHDLTRHMRTHTGERPYKCKKCNYATAYSHHLIDHIRIHTGEKPFKCRLCKYATAQRGSLIRHIRIHTGEKPFKCRFCQYASNNSGHLNSHVRRKHKDALKVNAANSKKNAERNMVKKSGKKD</sequence>
<keyword evidence="8" id="KW-0804">Transcription</keyword>
<evidence type="ECO:0000256" key="11">
    <source>
        <dbReference type="SAM" id="Coils"/>
    </source>
</evidence>
<evidence type="ECO:0000313" key="14">
    <source>
        <dbReference type="EMBL" id="KAI1693163.1"/>
    </source>
</evidence>
<dbReference type="FunFam" id="3.30.160.60:FF:000417">
    <property type="entry name" value="Zinc finger protein"/>
    <property type="match status" value="1"/>
</dbReference>
<evidence type="ECO:0000256" key="7">
    <source>
        <dbReference type="ARBA" id="ARBA00023125"/>
    </source>
</evidence>
<reference evidence="14" key="1">
    <citation type="submission" date="2022-01" db="EMBL/GenBank/DDBJ databases">
        <title>Genome Sequence Resource for Two Populations of Ditylenchus destructor, the Migratory Endoparasitic Phytonematode.</title>
        <authorList>
            <person name="Zhang H."/>
            <person name="Lin R."/>
            <person name="Xie B."/>
        </authorList>
    </citation>
    <scope>NUCLEOTIDE SEQUENCE</scope>
    <source>
        <strain evidence="14">BazhouSP</strain>
    </source>
</reference>
<dbReference type="GO" id="GO:0000981">
    <property type="term" value="F:DNA-binding transcription factor activity, RNA polymerase II-specific"/>
    <property type="evidence" value="ECO:0007669"/>
    <property type="project" value="TreeGrafter"/>
</dbReference>
<keyword evidence="11" id="KW-0175">Coiled coil</keyword>
<dbReference type="EMBL" id="JAKKPZ010000667">
    <property type="protein sequence ID" value="KAI1693163.1"/>
    <property type="molecule type" value="Genomic_DNA"/>
</dbReference>
<feature type="domain" description="C2H2-type" evidence="13">
    <location>
        <begin position="654"/>
        <end position="681"/>
    </location>
</feature>
<feature type="coiled-coil region" evidence="11">
    <location>
        <begin position="202"/>
        <end position="243"/>
    </location>
</feature>
<dbReference type="FunFam" id="3.30.160.60:FF:000882">
    <property type="entry name" value="Predicted gene, 21060"/>
    <property type="match status" value="1"/>
</dbReference>
<evidence type="ECO:0000256" key="9">
    <source>
        <dbReference type="ARBA" id="ARBA00023242"/>
    </source>
</evidence>
<dbReference type="GO" id="GO:0000978">
    <property type="term" value="F:RNA polymerase II cis-regulatory region sequence-specific DNA binding"/>
    <property type="evidence" value="ECO:0007669"/>
    <property type="project" value="TreeGrafter"/>
</dbReference>
<feature type="compositionally biased region" description="Acidic residues" evidence="12">
    <location>
        <begin position="543"/>
        <end position="554"/>
    </location>
</feature>
<keyword evidence="6" id="KW-0805">Transcription regulation</keyword>
<keyword evidence="9" id="KW-0539">Nucleus</keyword>
<dbReference type="Proteomes" id="UP001201812">
    <property type="component" value="Unassembled WGS sequence"/>
</dbReference>
<protein>
    <submittedName>
        <fullName evidence="14">Zinc-finger double domain-containing protein</fullName>
    </submittedName>
</protein>
<evidence type="ECO:0000313" key="15">
    <source>
        <dbReference type="Proteomes" id="UP001201812"/>
    </source>
</evidence>
<keyword evidence="3" id="KW-0677">Repeat</keyword>
<dbReference type="Pfam" id="PF00096">
    <property type="entry name" value="zf-C2H2"/>
    <property type="match status" value="1"/>
</dbReference>
<keyword evidence="7" id="KW-0238">DNA-binding</keyword>
<feature type="compositionally biased region" description="Polar residues" evidence="12">
    <location>
        <begin position="405"/>
        <end position="433"/>
    </location>
</feature>
<comment type="caution">
    <text evidence="14">The sequence shown here is derived from an EMBL/GenBank/DDBJ whole genome shotgun (WGS) entry which is preliminary data.</text>
</comment>
<feature type="compositionally biased region" description="Basic residues" evidence="12">
    <location>
        <begin position="595"/>
        <end position="608"/>
    </location>
</feature>
<dbReference type="InterPro" id="IPR013087">
    <property type="entry name" value="Znf_C2H2_type"/>
</dbReference>
<dbReference type="SMART" id="SM00355">
    <property type="entry name" value="ZnF_C2H2"/>
    <property type="match status" value="4"/>
</dbReference>
<dbReference type="InterPro" id="IPR050457">
    <property type="entry name" value="ZnFinger_BTB_dom_contain"/>
</dbReference>
<evidence type="ECO:0000256" key="6">
    <source>
        <dbReference type="ARBA" id="ARBA00023015"/>
    </source>
</evidence>
<feature type="compositionally biased region" description="Basic and acidic residues" evidence="12">
    <location>
        <begin position="572"/>
        <end position="586"/>
    </location>
</feature>
<dbReference type="PANTHER" id="PTHR46105:SF5">
    <property type="entry name" value="ZINC FINGER AND BTB DOMAIN-CONTAINING PROTEIN 44 ISOFORM X1"/>
    <property type="match status" value="1"/>
</dbReference>
<feature type="compositionally biased region" description="Polar residues" evidence="12">
    <location>
        <begin position="130"/>
        <end position="140"/>
    </location>
</feature>
<evidence type="ECO:0000259" key="13">
    <source>
        <dbReference type="PROSITE" id="PS50157"/>
    </source>
</evidence>
<feature type="compositionally biased region" description="Polar residues" evidence="12">
    <location>
        <begin position="50"/>
        <end position="71"/>
    </location>
</feature>
<dbReference type="GO" id="GO:0008270">
    <property type="term" value="F:zinc ion binding"/>
    <property type="evidence" value="ECO:0007669"/>
    <property type="project" value="UniProtKB-KW"/>
</dbReference>
<evidence type="ECO:0000256" key="3">
    <source>
        <dbReference type="ARBA" id="ARBA00022737"/>
    </source>
</evidence>
<evidence type="ECO:0000256" key="10">
    <source>
        <dbReference type="PROSITE-ProRule" id="PRU00042"/>
    </source>
</evidence>
<dbReference type="GO" id="GO:0005634">
    <property type="term" value="C:nucleus"/>
    <property type="evidence" value="ECO:0007669"/>
    <property type="project" value="UniProtKB-SubCell"/>
</dbReference>
<gene>
    <name evidence="14" type="ORF">DdX_20818</name>
</gene>
<dbReference type="FunFam" id="3.30.160.60:FF:000446">
    <property type="entry name" value="Zinc finger protein"/>
    <property type="match status" value="1"/>
</dbReference>
<evidence type="ECO:0000256" key="5">
    <source>
        <dbReference type="ARBA" id="ARBA00022833"/>
    </source>
</evidence>
<dbReference type="SUPFAM" id="SSF57667">
    <property type="entry name" value="beta-beta-alpha zinc fingers"/>
    <property type="match status" value="3"/>
</dbReference>
<feature type="region of interest" description="Disordered" evidence="12">
    <location>
        <begin position="535"/>
        <end position="610"/>
    </location>
</feature>
<feature type="compositionally biased region" description="Acidic residues" evidence="12">
    <location>
        <begin position="112"/>
        <end position="122"/>
    </location>
</feature>
<evidence type="ECO:0000256" key="4">
    <source>
        <dbReference type="ARBA" id="ARBA00022771"/>
    </source>
</evidence>
<accession>A0AAD4QW25</accession>
<evidence type="ECO:0000256" key="2">
    <source>
        <dbReference type="ARBA" id="ARBA00022723"/>
    </source>
</evidence>
<dbReference type="PROSITE" id="PS50157">
    <property type="entry name" value="ZINC_FINGER_C2H2_2"/>
    <property type="match status" value="3"/>
</dbReference>
<organism evidence="14 15">
    <name type="scientific">Ditylenchus destructor</name>
    <dbReference type="NCBI Taxonomy" id="166010"/>
    <lineage>
        <taxon>Eukaryota</taxon>
        <taxon>Metazoa</taxon>
        <taxon>Ecdysozoa</taxon>
        <taxon>Nematoda</taxon>
        <taxon>Chromadorea</taxon>
        <taxon>Rhabditida</taxon>
        <taxon>Tylenchina</taxon>
        <taxon>Tylenchomorpha</taxon>
        <taxon>Sphaerularioidea</taxon>
        <taxon>Anguinidae</taxon>
        <taxon>Anguininae</taxon>
        <taxon>Ditylenchus</taxon>
    </lineage>
</organism>
<feature type="region of interest" description="Disordered" evidence="12">
    <location>
        <begin position="399"/>
        <end position="433"/>
    </location>
</feature>
<keyword evidence="2" id="KW-0479">Metal-binding</keyword>
<dbReference type="PANTHER" id="PTHR46105">
    <property type="entry name" value="AGAP004733-PA"/>
    <property type="match status" value="1"/>
</dbReference>
<keyword evidence="4 10" id="KW-0863">Zinc-finger</keyword>
<dbReference type="AlphaFoldDB" id="A0AAD4QW25"/>
<feature type="domain" description="C2H2-type" evidence="13">
    <location>
        <begin position="626"/>
        <end position="653"/>
    </location>
</feature>
<feature type="region of interest" description="Disordered" evidence="12">
    <location>
        <begin position="451"/>
        <end position="472"/>
    </location>
</feature>
<comment type="subcellular location">
    <subcellularLocation>
        <location evidence="1">Nucleus</location>
    </subcellularLocation>
</comment>
<proteinExistence type="predicted"/>
<keyword evidence="15" id="KW-1185">Reference proteome</keyword>
<dbReference type="GO" id="GO:0000122">
    <property type="term" value="P:negative regulation of transcription by RNA polymerase II"/>
    <property type="evidence" value="ECO:0007669"/>
    <property type="project" value="UniProtKB-ARBA"/>
</dbReference>
<evidence type="ECO:0000256" key="8">
    <source>
        <dbReference type="ARBA" id="ARBA00023163"/>
    </source>
</evidence>
<evidence type="ECO:0000256" key="12">
    <source>
        <dbReference type="SAM" id="MobiDB-lite"/>
    </source>
</evidence>
<feature type="region of interest" description="Disordered" evidence="12">
    <location>
        <begin position="1"/>
        <end position="143"/>
    </location>
</feature>
<evidence type="ECO:0000256" key="1">
    <source>
        <dbReference type="ARBA" id="ARBA00004123"/>
    </source>
</evidence>
<name>A0AAD4QW25_9BILA</name>
<keyword evidence="5" id="KW-0862">Zinc</keyword>